<dbReference type="EMBL" id="NMQE01000028">
    <property type="protein sequence ID" value="PMB27579.1"/>
    <property type="molecule type" value="Genomic_DNA"/>
</dbReference>
<protein>
    <submittedName>
        <fullName evidence="1">Uncharacterized protein</fullName>
    </submittedName>
</protein>
<gene>
    <name evidence="1" type="ORF">CEN46_01175</name>
</gene>
<proteinExistence type="predicted"/>
<name>A0A2N6LPB4_9CYAN</name>
<organism evidence="1 2">
    <name type="scientific">Fischerella thermalis CCMEE 5318</name>
    <dbReference type="NCBI Taxonomy" id="2019666"/>
    <lineage>
        <taxon>Bacteria</taxon>
        <taxon>Bacillati</taxon>
        <taxon>Cyanobacteriota</taxon>
        <taxon>Cyanophyceae</taxon>
        <taxon>Nostocales</taxon>
        <taxon>Hapalosiphonaceae</taxon>
        <taxon>Fischerella</taxon>
    </lineage>
</organism>
<accession>A0A2N6LPB4</accession>
<comment type="caution">
    <text evidence="1">The sequence shown here is derived from an EMBL/GenBank/DDBJ whole genome shotgun (WGS) entry which is preliminary data.</text>
</comment>
<reference evidence="1 2" key="1">
    <citation type="submission" date="2017-07" db="EMBL/GenBank/DDBJ databases">
        <title>Genomes of Fischerella (Mastigocladus) sp. strains.</title>
        <authorList>
            <person name="Miller S.R."/>
        </authorList>
    </citation>
    <scope>NUCLEOTIDE SEQUENCE [LARGE SCALE GENOMIC DNA]</scope>
    <source>
        <strain evidence="1 2">CCMEE 5318</strain>
    </source>
</reference>
<dbReference type="Proteomes" id="UP000235081">
    <property type="component" value="Unassembled WGS sequence"/>
</dbReference>
<evidence type="ECO:0000313" key="1">
    <source>
        <dbReference type="EMBL" id="PMB27579.1"/>
    </source>
</evidence>
<dbReference type="AlphaFoldDB" id="A0A2N6LPB4"/>
<sequence length="64" mass="7303">MKLQKLAEPISTGLSQGRFVFQVDLLKASTRYKTILSVGTKILPTYLNFHFQLIATVHLIQVRE</sequence>
<evidence type="ECO:0000313" key="2">
    <source>
        <dbReference type="Proteomes" id="UP000235081"/>
    </source>
</evidence>